<feature type="compositionally biased region" description="Polar residues" evidence="2">
    <location>
        <begin position="381"/>
        <end position="395"/>
    </location>
</feature>
<evidence type="ECO:0000256" key="2">
    <source>
        <dbReference type="SAM" id="MobiDB-lite"/>
    </source>
</evidence>
<feature type="compositionally biased region" description="Low complexity" evidence="2">
    <location>
        <begin position="510"/>
        <end position="523"/>
    </location>
</feature>
<feature type="compositionally biased region" description="Pro residues" evidence="2">
    <location>
        <begin position="804"/>
        <end position="813"/>
    </location>
</feature>
<dbReference type="PANTHER" id="PTHR48125">
    <property type="entry name" value="LP07818P1"/>
    <property type="match status" value="1"/>
</dbReference>
<keyword evidence="4" id="KW-1185">Reference proteome</keyword>
<feature type="compositionally biased region" description="Basic and acidic residues" evidence="2">
    <location>
        <begin position="673"/>
        <end position="690"/>
    </location>
</feature>
<dbReference type="AlphaFoldDB" id="S7QKQ1"/>
<protein>
    <submittedName>
        <fullName evidence="3">Uncharacterized protein</fullName>
    </submittedName>
</protein>
<dbReference type="Proteomes" id="UP000030669">
    <property type="component" value="Unassembled WGS sequence"/>
</dbReference>
<feature type="compositionally biased region" description="Low complexity" evidence="2">
    <location>
        <begin position="738"/>
        <end position="747"/>
    </location>
</feature>
<dbReference type="OrthoDB" id="2757368at2759"/>
<feature type="compositionally biased region" description="Low complexity" evidence="2">
    <location>
        <begin position="485"/>
        <end position="500"/>
    </location>
</feature>
<feature type="compositionally biased region" description="Polar residues" evidence="2">
    <location>
        <begin position="818"/>
        <end position="828"/>
    </location>
</feature>
<dbReference type="GeneID" id="19303573"/>
<dbReference type="KEGG" id="gtr:GLOTRDRAFT_136587"/>
<dbReference type="OMA" id="QRLICLQ"/>
<keyword evidence="1" id="KW-0175">Coiled coil</keyword>
<feature type="region of interest" description="Disordered" evidence="2">
    <location>
        <begin position="172"/>
        <end position="197"/>
    </location>
</feature>
<evidence type="ECO:0000313" key="3">
    <source>
        <dbReference type="EMBL" id="EPQ59833.1"/>
    </source>
</evidence>
<feature type="region of interest" description="Disordered" evidence="2">
    <location>
        <begin position="1"/>
        <end position="101"/>
    </location>
</feature>
<organism evidence="3 4">
    <name type="scientific">Gloeophyllum trabeum (strain ATCC 11539 / FP-39264 / Madison 617)</name>
    <name type="common">Brown rot fungus</name>
    <dbReference type="NCBI Taxonomy" id="670483"/>
    <lineage>
        <taxon>Eukaryota</taxon>
        <taxon>Fungi</taxon>
        <taxon>Dikarya</taxon>
        <taxon>Basidiomycota</taxon>
        <taxon>Agaricomycotina</taxon>
        <taxon>Agaricomycetes</taxon>
        <taxon>Gloeophyllales</taxon>
        <taxon>Gloeophyllaceae</taxon>
        <taxon>Gloeophyllum</taxon>
    </lineage>
</organism>
<dbReference type="eggNOG" id="ENOG502R18T">
    <property type="taxonomic scope" value="Eukaryota"/>
</dbReference>
<feature type="compositionally biased region" description="Polar residues" evidence="2">
    <location>
        <begin position="450"/>
        <end position="467"/>
    </location>
</feature>
<feature type="compositionally biased region" description="Low complexity" evidence="2">
    <location>
        <begin position="436"/>
        <end position="449"/>
    </location>
</feature>
<feature type="compositionally biased region" description="Acidic residues" evidence="2">
    <location>
        <begin position="636"/>
        <end position="649"/>
    </location>
</feature>
<name>S7QKQ1_GLOTA</name>
<evidence type="ECO:0000256" key="1">
    <source>
        <dbReference type="SAM" id="Coils"/>
    </source>
</evidence>
<feature type="compositionally biased region" description="Polar residues" evidence="2">
    <location>
        <begin position="7"/>
        <end position="64"/>
    </location>
</feature>
<gene>
    <name evidence="3" type="ORF">GLOTRDRAFT_136587</name>
</gene>
<dbReference type="RefSeq" id="XP_007862715.1">
    <property type="nucleotide sequence ID" value="XM_007864524.1"/>
</dbReference>
<feature type="compositionally biased region" description="Low complexity" evidence="2">
    <location>
        <begin position="65"/>
        <end position="76"/>
    </location>
</feature>
<proteinExistence type="predicted"/>
<dbReference type="EMBL" id="KB469297">
    <property type="protein sequence ID" value="EPQ59833.1"/>
    <property type="molecule type" value="Genomic_DNA"/>
</dbReference>
<feature type="compositionally biased region" description="Polar residues" evidence="2">
    <location>
        <begin position="407"/>
        <end position="417"/>
    </location>
</feature>
<feature type="compositionally biased region" description="Basic and acidic residues" evidence="2">
    <location>
        <begin position="650"/>
        <end position="661"/>
    </location>
</feature>
<dbReference type="HOGENOM" id="CLU_309728_0_0_1"/>
<sequence length="951" mass="101760">MSDHLSVLQQQQSIPRPNQNYPGQASSNVNQSLQSQGNQHHLAQAVHSQAQSQGAGHSNINVNRPPSASQIPSASAVHPPRRPNSGGISAWLGQPPQTQNARSVLPQAPLAVIKPRSQPQSPAIQSPAVQSLSYGHSSQAVNLQQVPASLQPRPPPQPVNYARYSAISLPQPSTTQLQHGSAPSPAQPLPQPQIQPPFPPDMVDQIRHHVAKTLQPTQVQFEELWRNLFNNVESQLRNAHVQFYTEVENTAKACRVLTKVLDDNKRLAAELEREREERHKMAAELKEAREEVQRVVGGNRSLQHMYQQAVHELQKLKHAEAERPLPVLSPSAFPEHQPGALPVNLAHYPPEFVDAIKRELNRDVEIKVATMLAASLRGRRTVNTEAPQNRSQDATNKAPPTPPDSAIDTTAKQTTAALTPPPDQPAPHAESTQRNVSPSLSRTVSSTSPQLAPQSAPNTTSSQSAPDATSSQPAPQPTPTHLPVSSQPPSSTAHPHTPTSPATPIPAPAEPSSISASTSAIAIKQEPVDSAPMQLTSTYEGGQEIIDLTGLPGSPSLQQPHADLPSPPVPPVVPHMISNLARHQHGEAAQFSEKEGEGAKPPAVEAGTEDAPDPEGTEHIASDPPQEQARTPEDIPLLDDVDEDEDEDEPMRPPSEERAIEEMVTEPEVPDNTDAKDTVDPSRKRSRDCSEDGLSPRPAVRRRISAELEGDFYGVQPAGESGPAASTKVPEALPTVSPPAIQSPAPIAERRSAPADSPIVASAGPSVIPQVETRMVSGTPPTPSTPIAGPSAVPSSTTRTPHAPVAPPAPVNLPPSLSRRTSAQSPASARQPKVGEFELTYPKPAPVAPVKVKAEEPDSTLQPEPKPARSRLGIQHIALVYHASKTKYTCRFCLLRHKEDPSSRVTTFPISASGAVLSAHCEKVHPTSCGALLKMTPAELTEARQQVQNPS</sequence>
<feature type="coiled-coil region" evidence="1">
    <location>
        <begin position="254"/>
        <end position="319"/>
    </location>
</feature>
<evidence type="ECO:0000313" key="4">
    <source>
        <dbReference type="Proteomes" id="UP000030669"/>
    </source>
</evidence>
<reference evidence="3 4" key="1">
    <citation type="journal article" date="2012" name="Science">
        <title>The Paleozoic origin of enzymatic lignin decomposition reconstructed from 31 fungal genomes.</title>
        <authorList>
            <person name="Floudas D."/>
            <person name="Binder M."/>
            <person name="Riley R."/>
            <person name="Barry K."/>
            <person name="Blanchette R.A."/>
            <person name="Henrissat B."/>
            <person name="Martinez A.T."/>
            <person name="Otillar R."/>
            <person name="Spatafora J.W."/>
            <person name="Yadav J.S."/>
            <person name="Aerts A."/>
            <person name="Benoit I."/>
            <person name="Boyd A."/>
            <person name="Carlson A."/>
            <person name="Copeland A."/>
            <person name="Coutinho P.M."/>
            <person name="de Vries R.P."/>
            <person name="Ferreira P."/>
            <person name="Findley K."/>
            <person name="Foster B."/>
            <person name="Gaskell J."/>
            <person name="Glotzer D."/>
            <person name="Gorecki P."/>
            <person name="Heitman J."/>
            <person name="Hesse C."/>
            <person name="Hori C."/>
            <person name="Igarashi K."/>
            <person name="Jurgens J.A."/>
            <person name="Kallen N."/>
            <person name="Kersten P."/>
            <person name="Kohler A."/>
            <person name="Kuees U."/>
            <person name="Kumar T.K.A."/>
            <person name="Kuo A."/>
            <person name="LaButti K."/>
            <person name="Larrondo L.F."/>
            <person name="Lindquist E."/>
            <person name="Ling A."/>
            <person name="Lombard V."/>
            <person name="Lucas S."/>
            <person name="Lundell T."/>
            <person name="Martin R."/>
            <person name="McLaughlin D.J."/>
            <person name="Morgenstern I."/>
            <person name="Morin E."/>
            <person name="Murat C."/>
            <person name="Nagy L.G."/>
            <person name="Nolan M."/>
            <person name="Ohm R.A."/>
            <person name="Patyshakuliyeva A."/>
            <person name="Rokas A."/>
            <person name="Ruiz-Duenas F.J."/>
            <person name="Sabat G."/>
            <person name="Salamov A."/>
            <person name="Samejima M."/>
            <person name="Schmutz J."/>
            <person name="Slot J.C."/>
            <person name="St John F."/>
            <person name="Stenlid J."/>
            <person name="Sun H."/>
            <person name="Sun S."/>
            <person name="Syed K."/>
            <person name="Tsang A."/>
            <person name="Wiebenga A."/>
            <person name="Young D."/>
            <person name="Pisabarro A."/>
            <person name="Eastwood D.C."/>
            <person name="Martin F."/>
            <person name="Cullen D."/>
            <person name="Grigoriev I.V."/>
            <person name="Hibbett D.S."/>
        </authorList>
    </citation>
    <scope>NUCLEOTIDE SEQUENCE [LARGE SCALE GENOMIC DNA]</scope>
    <source>
        <strain evidence="3 4">ATCC 11539</strain>
    </source>
</reference>
<accession>S7QKQ1</accession>
<feature type="region of interest" description="Disordered" evidence="2">
    <location>
        <begin position="379"/>
        <end position="838"/>
    </location>
</feature>
<dbReference type="PANTHER" id="PTHR48125:SF12">
    <property type="entry name" value="AT HOOK TRANSCRIPTION FACTOR FAMILY-RELATED"/>
    <property type="match status" value="1"/>
</dbReference>
<feature type="compositionally biased region" description="Polar residues" evidence="2">
    <location>
        <begin position="172"/>
        <end position="181"/>
    </location>
</feature>
<feature type="compositionally biased region" description="Pro residues" evidence="2">
    <location>
        <begin position="185"/>
        <end position="197"/>
    </location>
</feature>